<evidence type="ECO:0000313" key="1">
    <source>
        <dbReference type="EMBL" id="KGO79098.1"/>
    </source>
</evidence>
<dbReference type="AlphaFoldDB" id="A0A0A2LIU0"/>
<dbReference type="eggNOG" id="ENOG5033WGB">
    <property type="taxonomic scope" value="Bacteria"/>
</dbReference>
<proteinExistence type="predicted"/>
<accession>A0A0A2LIU0</accession>
<keyword evidence="2" id="KW-1185">Reference proteome</keyword>
<protein>
    <submittedName>
        <fullName evidence="1">Uncharacterized protein</fullName>
    </submittedName>
</protein>
<dbReference type="RefSeq" id="WP_035135827.1">
    <property type="nucleotide sequence ID" value="NZ_JRLV01000021.1"/>
</dbReference>
<name>A0A0A2LIU0_9FLAO</name>
<dbReference type="Proteomes" id="UP000030129">
    <property type="component" value="Unassembled WGS sequence"/>
</dbReference>
<gene>
    <name evidence="1" type="ORF">Q763_15445</name>
</gene>
<comment type="caution">
    <text evidence="1">The sequence shown here is derived from an EMBL/GenBank/DDBJ whole genome shotgun (WGS) entry which is preliminary data.</text>
</comment>
<reference evidence="1 2" key="1">
    <citation type="submission" date="2013-09" db="EMBL/GenBank/DDBJ databases">
        <authorList>
            <person name="Zeng Z."/>
            <person name="Chen C."/>
        </authorList>
    </citation>
    <scope>NUCLEOTIDE SEQUENCE [LARGE SCALE GENOMIC DNA]</scope>
    <source>
        <strain evidence="1 2">F44-8</strain>
    </source>
</reference>
<dbReference type="EMBL" id="JRLV01000021">
    <property type="protein sequence ID" value="KGO79098.1"/>
    <property type="molecule type" value="Genomic_DNA"/>
</dbReference>
<organism evidence="1 2">
    <name type="scientific">Flavobacterium beibuense F44-8</name>
    <dbReference type="NCBI Taxonomy" id="1406840"/>
    <lineage>
        <taxon>Bacteria</taxon>
        <taxon>Pseudomonadati</taxon>
        <taxon>Bacteroidota</taxon>
        <taxon>Flavobacteriia</taxon>
        <taxon>Flavobacteriales</taxon>
        <taxon>Flavobacteriaceae</taxon>
        <taxon>Flavobacterium</taxon>
    </lineage>
</organism>
<sequence>MGRDTEIYMFHKETASLKLYNVLKSGKLYKRSFKDFIDDRKSEFGNSYQVNYSNIVSTVKEDINNITACELFEITYYLDEELTYGKYEDQKNDLRLQTPNSSDVYKRYGIISLYRVHTSTVCYSYMFQYGNYTAYYPIEEVKFNKDDEGMNISVEDFLRFNDYMILIMKHILNSGIEDNFNPDEYENSIIDQTEAKYRDNTTIFDIIEKEFNYLKSCFEKPDERSNAPYKNTIYFASLFLTRSIEMKLNINPSKNKRIVIVDSC</sequence>
<evidence type="ECO:0000313" key="2">
    <source>
        <dbReference type="Proteomes" id="UP000030129"/>
    </source>
</evidence>